<gene>
    <name evidence="1" type="ORF">AMQ22_00676</name>
</gene>
<dbReference type="Proteomes" id="UP000075398">
    <property type="component" value="Unassembled WGS sequence"/>
</dbReference>
<dbReference type="EMBL" id="LNGC01000019">
    <property type="protein sequence ID" value="KYC52626.1"/>
    <property type="molecule type" value="Genomic_DNA"/>
</dbReference>
<proteinExistence type="predicted"/>
<protein>
    <submittedName>
        <fullName evidence="1">Uncharacterized protein</fullName>
    </submittedName>
</protein>
<evidence type="ECO:0000313" key="1">
    <source>
        <dbReference type="EMBL" id="KYC52626.1"/>
    </source>
</evidence>
<organism evidence="1 2">
    <name type="scientific">Candidatus Methanofastidiosum methylothiophilum</name>
    <dbReference type="NCBI Taxonomy" id="1705564"/>
    <lineage>
        <taxon>Archaea</taxon>
        <taxon>Methanobacteriati</taxon>
        <taxon>Methanobacteriota</taxon>
        <taxon>Stenosarchaea group</taxon>
        <taxon>Candidatus Methanofastidiosia</taxon>
        <taxon>Candidatus Methanofastidiosales</taxon>
        <taxon>Candidatus Methanofastidiosaceae</taxon>
        <taxon>Candidatus Methanofastidiosum</taxon>
    </lineage>
</organism>
<name>A0A150J5Y5_9EURY</name>
<reference evidence="1 2" key="1">
    <citation type="journal article" date="2016" name="ISME J.">
        <title>Chasing the elusive Euryarchaeota class WSA2: genomes reveal a uniquely fastidious methyl-reducing methanogen.</title>
        <authorList>
            <person name="Nobu M.K."/>
            <person name="Narihiro T."/>
            <person name="Kuroda K."/>
            <person name="Mei R."/>
            <person name="Liu W.T."/>
        </authorList>
    </citation>
    <scope>NUCLEOTIDE SEQUENCE [LARGE SCALE GENOMIC DNA]</scope>
    <source>
        <strain evidence="1">U1lsi0528_Bin055</strain>
    </source>
</reference>
<comment type="caution">
    <text evidence="1">The sequence shown here is derived from an EMBL/GenBank/DDBJ whole genome shotgun (WGS) entry which is preliminary data.</text>
</comment>
<evidence type="ECO:0000313" key="2">
    <source>
        <dbReference type="Proteomes" id="UP000075398"/>
    </source>
</evidence>
<sequence length="98" mass="11944">MNADKQLMLDFIDTKEFREYARYRLDHYRKNIDERGVTLERRIKINLEALDYRKYYDIQTNAILRAIIKGFYKITTGNFYEKKITKDTMIFAINNLTF</sequence>
<accession>A0A150J5Y5</accession>
<dbReference type="AlphaFoldDB" id="A0A150J5Y5"/>